<keyword evidence="4" id="KW-1185">Reference proteome</keyword>
<keyword evidence="1 3" id="KW-0378">Hydrolase</keyword>
<dbReference type="PANTHER" id="PTHR11839:SF31">
    <property type="entry name" value="ADP-RIBOSE PYROPHOSPHATASE"/>
    <property type="match status" value="1"/>
</dbReference>
<dbReference type="PANTHER" id="PTHR11839">
    <property type="entry name" value="UDP/ADP-SUGAR PYROPHOSPHATASE"/>
    <property type="match status" value="1"/>
</dbReference>
<sequence>MAEPIRDEPSPVAVGNSDVVFGGKVWDIRRDEFVYGDHLIIREYVDHTGAVAVLAMDDEDRVLLIQQYRHPIGARDWEIPAGLLDVEGEDPLAGARRELAEEADLAATDWSLLSDFQTTPGGSNEAIRVYLARGLSATPPFARSEEEADIVTAWVSLDEAVEGVLAHRLANGILGHAVLSAFAARAKGWDSLGPADAPWTRHPRLRG</sequence>
<dbReference type="GO" id="GO:0019693">
    <property type="term" value="P:ribose phosphate metabolic process"/>
    <property type="evidence" value="ECO:0007669"/>
    <property type="project" value="TreeGrafter"/>
</dbReference>
<proteinExistence type="predicted"/>
<dbReference type="Gene3D" id="3.90.79.10">
    <property type="entry name" value="Nucleoside Triphosphate Pyrophosphohydrolase"/>
    <property type="match status" value="1"/>
</dbReference>
<organism evidence="3 4">
    <name type="scientific">Arenivirga flava</name>
    <dbReference type="NCBI Taxonomy" id="1930060"/>
    <lineage>
        <taxon>Bacteria</taxon>
        <taxon>Bacillati</taxon>
        <taxon>Actinomycetota</taxon>
        <taxon>Actinomycetes</taxon>
        <taxon>Micrococcales</taxon>
        <taxon>Microbacteriaceae</taxon>
        <taxon>Arenivirga</taxon>
    </lineage>
</organism>
<dbReference type="GO" id="GO:0005829">
    <property type="term" value="C:cytosol"/>
    <property type="evidence" value="ECO:0007669"/>
    <property type="project" value="TreeGrafter"/>
</dbReference>
<dbReference type="CDD" id="cd24158">
    <property type="entry name" value="NUDIX_ADPRase_Rv1700"/>
    <property type="match status" value="1"/>
</dbReference>
<dbReference type="Proteomes" id="UP001157160">
    <property type="component" value="Unassembled WGS sequence"/>
</dbReference>
<dbReference type="PROSITE" id="PS51462">
    <property type="entry name" value="NUDIX"/>
    <property type="match status" value="1"/>
</dbReference>
<evidence type="ECO:0000256" key="1">
    <source>
        <dbReference type="ARBA" id="ARBA00022801"/>
    </source>
</evidence>
<protein>
    <submittedName>
        <fullName evidence="3">NUDIX hydrolase</fullName>
    </submittedName>
</protein>
<evidence type="ECO:0000313" key="4">
    <source>
        <dbReference type="Proteomes" id="UP001157160"/>
    </source>
</evidence>
<dbReference type="GO" id="GO:0016787">
    <property type="term" value="F:hydrolase activity"/>
    <property type="evidence" value="ECO:0007669"/>
    <property type="project" value="UniProtKB-KW"/>
</dbReference>
<accession>A0AA37UHP7</accession>
<reference evidence="3 4" key="1">
    <citation type="journal article" date="2014" name="Int. J. Syst. Evol. Microbiol.">
        <title>Complete genome sequence of Corynebacterium casei LMG S-19264T (=DSM 44701T), isolated from a smear-ripened cheese.</title>
        <authorList>
            <consortium name="US DOE Joint Genome Institute (JGI-PGF)"/>
            <person name="Walter F."/>
            <person name="Albersmeier A."/>
            <person name="Kalinowski J."/>
            <person name="Ruckert C."/>
        </authorList>
    </citation>
    <scope>NUCLEOTIDE SEQUENCE [LARGE SCALE GENOMIC DNA]</scope>
    <source>
        <strain evidence="3 4">NBRC 112289</strain>
    </source>
</reference>
<dbReference type="RefSeq" id="WP_284229472.1">
    <property type="nucleotide sequence ID" value="NZ_BSUL01000001.1"/>
</dbReference>
<dbReference type="InterPro" id="IPR000086">
    <property type="entry name" value="NUDIX_hydrolase_dom"/>
</dbReference>
<feature type="domain" description="Nudix hydrolase" evidence="2">
    <location>
        <begin position="46"/>
        <end position="177"/>
    </location>
</feature>
<evidence type="ECO:0000259" key="2">
    <source>
        <dbReference type="PROSITE" id="PS51462"/>
    </source>
</evidence>
<dbReference type="GO" id="GO:0006753">
    <property type="term" value="P:nucleoside phosphate metabolic process"/>
    <property type="evidence" value="ECO:0007669"/>
    <property type="project" value="TreeGrafter"/>
</dbReference>
<dbReference type="InterPro" id="IPR015797">
    <property type="entry name" value="NUDIX_hydrolase-like_dom_sf"/>
</dbReference>
<dbReference type="AlphaFoldDB" id="A0AA37UHP7"/>
<dbReference type="Pfam" id="PF00293">
    <property type="entry name" value="NUDIX"/>
    <property type="match status" value="1"/>
</dbReference>
<comment type="caution">
    <text evidence="3">The sequence shown here is derived from an EMBL/GenBank/DDBJ whole genome shotgun (WGS) entry which is preliminary data.</text>
</comment>
<evidence type="ECO:0000313" key="3">
    <source>
        <dbReference type="EMBL" id="GMA27140.1"/>
    </source>
</evidence>
<name>A0AA37UHP7_9MICO</name>
<dbReference type="SUPFAM" id="SSF55811">
    <property type="entry name" value="Nudix"/>
    <property type="match status" value="1"/>
</dbReference>
<dbReference type="EMBL" id="BSUL01000001">
    <property type="protein sequence ID" value="GMA27140.1"/>
    <property type="molecule type" value="Genomic_DNA"/>
</dbReference>
<gene>
    <name evidence="3" type="ORF">GCM10025874_03930</name>
</gene>